<dbReference type="OrthoDB" id="5831756at2759"/>
<evidence type="ECO:0000313" key="3">
    <source>
        <dbReference type="Proteomes" id="UP000274131"/>
    </source>
</evidence>
<feature type="region of interest" description="Disordered" evidence="1">
    <location>
        <begin position="179"/>
        <end position="229"/>
    </location>
</feature>
<protein>
    <submittedName>
        <fullName evidence="4">Phorbol ester/diacylglycerol-binding protein unc-13</fullName>
    </submittedName>
</protein>
<dbReference type="InterPro" id="IPR035892">
    <property type="entry name" value="C2_domain_sf"/>
</dbReference>
<feature type="compositionally biased region" description="Low complexity" evidence="1">
    <location>
        <begin position="329"/>
        <end position="343"/>
    </location>
</feature>
<sequence>MQYDFYSYVIVKLHSVASGTPLVKGNQPFYDQDETNNLNGGILIELWTKGILWDTLLGARYLPLSSVQYEPKPGNFVWLQLDATKVEQNGEVIGTSGVSPHSLLADIRFENLDLQGNEGKEFQAKLHAINACGELPDHSQYNEVLEWRAPFTHAGISEDSDYTSDVSFPVHHQANSSVRQWESHLQHHRYSKPQEQMQEEFEASRRGESSEEESNYHGKNETFHDGDEKSKYSYAYKEEGQLLDDYQSSSDNQRVNNQFDEDSDAHKYNYHEDDAVEASEREDDFNHYDYHNNLVFETEQQAYASDESGQHGYNESDYNYGNHNDNQPCTSSASGCATSAGESPSERPDSSRSWRRYSRRSLKRADTFEEPSCETSCEVVDACYRLELLKLKSFLTFSLLFSPVVVLYCKDIHIPKYFERDEIDRISEEGEEPLSYNSRPPRRDSVDRSRSTSPDRISSNLAFNENEIESPKLVEVEIHG</sequence>
<feature type="region of interest" description="Disordered" evidence="1">
    <location>
        <begin position="429"/>
        <end position="461"/>
    </location>
</feature>
<dbReference type="Gene3D" id="2.60.40.150">
    <property type="entry name" value="C2 domain"/>
    <property type="match status" value="1"/>
</dbReference>
<dbReference type="InterPro" id="IPR027080">
    <property type="entry name" value="Unc-13"/>
</dbReference>
<evidence type="ECO:0000313" key="2">
    <source>
        <dbReference type="EMBL" id="VDD91738.1"/>
    </source>
</evidence>
<dbReference type="GO" id="GO:0042734">
    <property type="term" value="C:presynaptic membrane"/>
    <property type="evidence" value="ECO:0007669"/>
    <property type="project" value="TreeGrafter"/>
</dbReference>
<dbReference type="WBParaSite" id="EVEC_0000696801-mRNA-1">
    <property type="protein sequence ID" value="EVEC_0000696801-mRNA-1"/>
    <property type="gene ID" value="EVEC_0000696801"/>
</dbReference>
<dbReference type="GO" id="GO:0098831">
    <property type="term" value="C:presynaptic active zone cytoplasmic component"/>
    <property type="evidence" value="ECO:0007669"/>
    <property type="project" value="TreeGrafter"/>
</dbReference>
<dbReference type="GO" id="GO:0019992">
    <property type="term" value="F:diacylglycerol binding"/>
    <property type="evidence" value="ECO:0007669"/>
    <property type="project" value="InterPro"/>
</dbReference>
<dbReference type="PANTHER" id="PTHR10480:SF12">
    <property type="entry name" value="UNC-13, ISOFORM E"/>
    <property type="match status" value="1"/>
</dbReference>
<gene>
    <name evidence="2" type="ORF">EVEC_LOCUS6489</name>
</gene>
<proteinExistence type="predicted"/>
<feature type="compositionally biased region" description="Basic and acidic residues" evidence="1">
    <location>
        <begin position="441"/>
        <end position="450"/>
    </location>
</feature>
<dbReference type="SUPFAM" id="SSF49562">
    <property type="entry name" value="C2 domain (Calcium/lipid-binding domain, CaLB)"/>
    <property type="match status" value="1"/>
</dbReference>
<dbReference type="GO" id="GO:0030672">
    <property type="term" value="C:synaptic vesicle membrane"/>
    <property type="evidence" value="ECO:0007669"/>
    <property type="project" value="TreeGrafter"/>
</dbReference>
<feature type="region of interest" description="Disordered" evidence="1">
    <location>
        <begin position="304"/>
        <end position="356"/>
    </location>
</feature>
<organism evidence="4">
    <name type="scientific">Enterobius vermicularis</name>
    <name type="common">Human pinworm</name>
    <dbReference type="NCBI Taxonomy" id="51028"/>
    <lineage>
        <taxon>Eukaryota</taxon>
        <taxon>Metazoa</taxon>
        <taxon>Ecdysozoa</taxon>
        <taxon>Nematoda</taxon>
        <taxon>Chromadorea</taxon>
        <taxon>Rhabditida</taxon>
        <taxon>Spirurina</taxon>
        <taxon>Oxyuridomorpha</taxon>
        <taxon>Oxyuroidea</taxon>
        <taxon>Oxyuridae</taxon>
        <taxon>Enterobius</taxon>
    </lineage>
</organism>
<accession>A0A158QAU8</accession>
<feature type="compositionally biased region" description="Polar residues" evidence="1">
    <location>
        <begin position="311"/>
        <end position="328"/>
    </location>
</feature>
<dbReference type="GO" id="GO:0035249">
    <property type="term" value="P:synaptic transmission, glutamatergic"/>
    <property type="evidence" value="ECO:0007669"/>
    <property type="project" value="TreeGrafter"/>
</dbReference>
<feature type="compositionally biased region" description="Polar residues" evidence="1">
    <location>
        <begin position="246"/>
        <end position="258"/>
    </location>
</feature>
<dbReference type="EMBL" id="UXUI01008530">
    <property type="protein sequence ID" value="VDD91738.1"/>
    <property type="molecule type" value="Genomic_DNA"/>
</dbReference>
<dbReference type="STRING" id="51028.A0A158QAU8"/>
<dbReference type="GO" id="GO:0017075">
    <property type="term" value="F:syntaxin-1 binding"/>
    <property type="evidence" value="ECO:0007669"/>
    <property type="project" value="TreeGrafter"/>
</dbReference>
<dbReference type="GO" id="GO:0016082">
    <property type="term" value="P:synaptic vesicle priming"/>
    <property type="evidence" value="ECO:0007669"/>
    <property type="project" value="TreeGrafter"/>
</dbReference>
<dbReference type="PANTHER" id="PTHR10480">
    <property type="entry name" value="PROTEIN UNC-13 HOMOLOG"/>
    <property type="match status" value="1"/>
</dbReference>
<dbReference type="GO" id="GO:0005516">
    <property type="term" value="F:calmodulin binding"/>
    <property type="evidence" value="ECO:0007669"/>
    <property type="project" value="TreeGrafter"/>
</dbReference>
<feature type="region of interest" description="Disordered" evidence="1">
    <location>
        <begin position="245"/>
        <end position="268"/>
    </location>
</feature>
<dbReference type="GO" id="GO:0061789">
    <property type="term" value="P:dense core granule priming"/>
    <property type="evidence" value="ECO:0007669"/>
    <property type="project" value="TreeGrafter"/>
</dbReference>
<feature type="compositionally biased region" description="Basic and acidic residues" evidence="1">
    <location>
        <begin position="202"/>
        <end position="229"/>
    </location>
</feature>
<reference evidence="4" key="1">
    <citation type="submission" date="2016-04" db="UniProtKB">
        <authorList>
            <consortium name="WormBaseParasite"/>
        </authorList>
    </citation>
    <scope>IDENTIFICATION</scope>
</reference>
<keyword evidence="3" id="KW-1185">Reference proteome</keyword>
<dbReference type="GO" id="GO:0031594">
    <property type="term" value="C:neuromuscular junction"/>
    <property type="evidence" value="ECO:0007669"/>
    <property type="project" value="TreeGrafter"/>
</dbReference>
<name>A0A158QAU8_ENTVE</name>
<evidence type="ECO:0000256" key="1">
    <source>
        <dbReference type="SAM" id="MobiDB-lite"/>
    </source>
</evidence>
<dbReference type="GO" id="GO:0016081">
    <property type="term" value="P:synaptic vesicle docking"/>
    <property type="evidence" value="ECO:0007669"/>
    <property type="project" value="TreeGrafter"/>
</dbReference>
<dbReference type="Proteomes" id="UP000274131">
    <property type="component" value="Unassembled WGS sequence"/>
</dbReference>
<dbReference type="GO" id="GO:0099525">
    <property type="term" value="P:presynaptic dense core vesicle exocytosis"/>
    <property type="evidence" value="ECO:0007669"/>
    <property type="project" value="TreeGrafter"/>
</dbReference>
<dbReference type="GO" id="GO:0043195">
    <property type="term" value="C:terminal bouton"/>
    <property type="evidence" value="ECO:0007669"/>
    <property type="project" value="TreeGrafter"/>
</dbReference>
<evidence type="ECO:0000313" key="4">
    <source>
        <dbReference type="WBParaSite" id="EVEC_0000696801-mRNA-1"/>
    </source>
</evidence>
<dbReference type="AlphaFoldDB" id="A0A158QAU8"/>
<reference evidence="2 3" key="2">
    <citation type="submission" date="2018-10" db="EMBL/GenBank/DDBJ databases">
        <authorList>
            <consortium name="Pathogen Informatics"/>
        </authorList>
    </citation>
    <scope>NUCLEOTIDE SEQUENCE [LARGE SCALE GENOMIC DNA]</scope>
</reference>